<gene>
    <name evidence="1" type="ORF">POCULU_LOCUS9821</name>
</gene>
<reference evidence="1" key="1">
    <citation type="submission" date="2021-06" db="EMBL/GenBank/DDBJ databases">
        <authorList>
            <person name="Kallberg Y."/>
            <person name="Tangrot J."/>
            <person name="Rosling A."/>
        </authorList>
    </citation>
    <scope>NUCLEOTIDE SEQUENCE</scope>
    <source>
        <strain evidence="1">IA702</strain>
    </source>
</reference>
<feature type="non-terminal residue" evidence="1">
    <location>
        <position position="1"/>
    </location>
</feature>
<keyword evidence="2" id="KW-1185">Reference proteome</keyword>
<evidence type="ECO:0000313" key="1">
    <source>
        <dbReference type="EMBL" id="CAG8648569.1"/>
    </source>
</evidence>
<sequence length="140" mass="15841">TEILAQEDGTLNTYSKRTGDLRKLEYCSKIILTALFFALPSATKGNITNIETYTLQSSGFRLKISASKYLFEDTIITMDLQHVEIPRTVEGFSKLVVGAKTILSWKARTRRNTMRFYEALNNGHKRLINGAFFSPVKLSV</sequence>
<dbReference type="OrthoDB" id="2428595at2759"/>
<comment type="caution">
    <text evidence="1">The sequence shown here is derived from an EMBL/GenBank/DDBJ whole genome shotgun (WGS) entry which is preliminary data.</text>
</comment>
<organism evidence="1 2">
    <name type="scientific">Paraglomus occultum</name>
    <dbReference type="NCBI Taxonomy" id="144539"/>
    <lineage>
        <taxon>Eukaryota</taxon>
        <taxon>Fungi</taxon>
        <taxon>Fungi incertae sedis</taxon>
        <taxon>Mucoromycota</taxon>
        <taxon>Glomeromycotina</taxon>
        <taxon>Glomeromycetes</taxon>
        <taxon>Paraglomerales</taxon>
        <taxon>Paraglomeraceae</taxon>
        <taxon>Paraglomus</taxon>
    </lineage>
</organism>
<dbReference type="EMBL" id="CAJVPJ010004106">
    <property type="protein sequence ID" value="CAG8648569.1"/>
    <property type="molecule type" value="Genomic_DNA"/>
</dbReference>
<name>A0A9N9H5E5_9GLOM</name>
<evidence type="ECO:0000313" key="2">
    <source>
        <dbReference type="Proteomes" id="UP000789572"/>
    </source>
</evidence>
<protein>
    <submittedName>
        <fullName evidence="1">5101_t:CDS:1</fullName>
    </submittedName>
</protein>
<dbReference type="Proteomes" id="UP000789572">
    <property type="component" value="Unassembled WGS sequence"/>
</dbReference>
<accession>A0A9N9H5E5</accession>
<dbReference type="AlphaFoldDB" id="A0A9N9H5E5"/>
<proteinExistence type="predicted"/>